<gene>
    <name evidence="9" type="ORF">PFISCL1PPCAC_24613</name>
</gene>
<dbReference type="Pfam" id="PF00806">
    <property type="entry name" value="PUF"/>
    <property type="match status" value="8"/>
</dbReference>
<comment type="subcellular location">
    <subcellularLocation>
        <location evidence="1">Cytoplasm</location>
    </subcellularLocation>
</comment>
<dbReference type="InterPro" id="IPR001313">
    <property type="entry name" value="Pumilio_RNA-bd_rpt"/>
</dbReference>
<feature type="non-terminal residue" evidence="9">
    <location>
        <position position="787"/>
    </location>
</feature>
<dbReference type="PROSITE" id="PS50303">
    <property type="entry name" value="PUM_HD"/>
    <property type="match status" value="1"/>
</dbReference>
<dbReference type="InterPro" id="IPR016024">
    <property type="entry name" value="ARM-type_fold"/>
</dbReference>
<evidence type="ECO:0000256" key="3">
    <source>
        <dbReference type="ARBA" id="ARBA00022490"/>
    </source>
</evidence>
<evidence type="ECO:0000256" key="6">
    <source>
        <dbReference type="ARBA" id="ARBA00022884"/>
    </source>
</evidence>
<evidence type="ECO:0000259" key="8">
    <source>
        <dbReference type="PROSITE" id="PS50303"/>
    </source>
</evidence>
<keyword evidence="2" id="KW-0217">Developmental protein</keyword>
<feature type="repeat" description="Pumilio" evidence="7">
    <location>
        <begin position="569"/>
        <end position="606"/>
    </location>
</feature>
<dbReference type="SMART" id="SM00025">
    <property type="entry name" value="Pumilio"/>
    <property type="match status" value="8"/>
</dbReference>
<keyword evidence="5" id="KW-0221">Differentiation</keyword>
<dbReference type="Proteomes" id="UP001432322">
    <property type="component" value="Unassembled WGS sequence"/>
</dbReference>
<dbReference type="GO" id="GO:0005737">
    <property type="term" value="C:cytoplasm"/>
    <property type="evidence" value="ECO:0007669"/>
    <property type="project" value="UniProtKB-SubCell"/>
</dbReference>
<dbReference type="InterPro" id="IPR033133">
    <property type="entry name" value="PUM-HD"/>
</dbReference>
<evidence type="ECO:0000256" key="7">
    <source>
        <dbReference type="PROSITE-ProRule" id="PRU00317"/>
    </source>
</evidence>
<feature type="repeat" description="Pumilio" evidence="7">
    <location>
        <begin position="607"/>
        <end position="642"/>
    </location>
</feature>
<evidence type="ECO:0000256" key="4">
    <source>
        <dbReference type="ARBA" id="ARBA00022737"/>
    </source>
</evidence>
<organism evidence="9 10">
    <name type="scientific">Pristionchus fissidentatus</name>
    <dbReference type="NCBI Taxonomy" id="1538716"/>
    <lineage>
        <taxon>Eukaryota</taxon>
        <taxon>Metazoa</taxon>
        <taxon>Ecdysozoa</taxon>
        <taxon>Nematoda</taxon>
        <taxon>Chromadorea</taxon>
        <taxon>Rhabditida</taxon>
        <taxon>Rhabditina</taxon>
        <taxon>Diplogasteromorpha</taxon>
        <taxon>Diplogasteroidea</taxon>
        <taxon>Neodiplogasteridae</taxon>
        <taxon>Pristionchus</taxon>
    </lineage>
</organism>
<evidence type="ECO:0000256" key="1">
    <source>
        <dbReference type="ARBA" id="ARBA00004496"/>
    </source>
</evidence>
<dbReference type="GO" id="GO:0005634">
    <property type="term" value="C:nucleus"/>
    <property type="evidence" value="ECO:0007669"/>
    <property type="project" value="TreeGrafter"/>
</dbReference>
<dbReference type="InterPro" id="IPR033712">
    <property type="entry name" value="Pumilio_RNA-bd"/>
</dbReference>
<evidence type="ECO:0000313" key="10">
    <source>
        <dbReference type="Proteomes" id="UP001432322"/>
    </source>
</evidence>
<dbReference type="FunFam" id="1.25.10.10:FF:000004">
    <property type="entry name" value="Pumilio homolog 1 isoform 2"/>
    <property type="match status" value="1"/>
</dbReference>
<feature type="repeat" description="Pumilio" evidence="7">
    <location>
        <begin position="533"/>
        <end position="568"/>
    </location>
</feature>
<dbReference type="PANTHER" id="PTHR12537">
    <property type="entry name" value="RNA BINDING PROTEIN PUMILIO-RELATED"/>
    <property type="match status" value="1"/>
</dbReference>
<feature type="non-terminal residue" evidence="9">
    <location>
        <position position="1"/>
    </location>
</feature>
<dbReference type="Gene3D" id="1.25.10.10">
    <property type="entry name" value="Leucine-rich Repeat Variant"/>
    <property type="match status" value="1"/>
</dbReference>
<feature type="repeat" description="Pumilio" evidence="7">
    <location>
        <begin position="686"/>
        <end position="721"/>
    </location>
</feature>
<dbReference type="GO" id="GO:0030154">
    <property type="term" value="P:cell differentiation"/>
    <property type="evidence" value="ECO:0007669"/>
    <property type="project" value="UniProtKB-KW"/>
</dbReference>
<feature type="repeat" description="Pumilio" evidence="7">
    <location>
        <begin position="643"/>
        <end position="678"/>
    </location>
</feature>
<dbReference type="EMBL" id="BTSY01000006">
    <property type="protein sequence ID" value="GMT33316.1"/>
    <property type="molecule type" value="Genomic_DNA"/>
</dbReference>
<evidence type="ECO:0000256" key="2">
    <source>
        <dbReference type="ARBA" id="ARBA00022473"/>
    </source>
</evidence>
<dbReference type="GO" id="GO:0003730">
    <property type="term" value="F:mRNA 3'-UTR binding"/>
    <property type="evidence" value="ECO:0007669"/>
    <property type="project" value="TreeGrafter"/>
</dbReference>
<accession>A0AAV5WM02</accession>
<evidence type="ECO:0000256" key="5">
    <source>
        <dbReference type="ARBA" id="ARBA00022782"/>
    </source>
</evidence>
<keyword evidence="6" id="KW-0694">RNA-binding</keyword>
<dbReference type="InterPro" id="IPR011989">
    <property type="entry name" value="ARM-like"/>
</dbReference>
<dbReference type="PROSITE" id="PS50302">
    <property type="entry name" value="PUM"/>
    <property type="match status" value="8"/>
</dbReference>
<feature type="domain" description="PUM-HD" evidence="8">
    <location>
        <begin position="405"/>
        <end position="747"/>
    </location>
</feature>
<keyword evidence="3" id="KW-0963">Cytoplasm</keyword>
<dbReference type="AlphaFoldDB" id="A0AAV5WM02"/>
<reference evidence="9" key="1">
    <citation type="submission" date="2023-10" db="EMBL/GenBank/DDBJ databases">
        <title>Genome assembly of Pristionchus species.</title>
        <authorList>
            <person name="Yoshida K."/>
            <person name="Sommer R.J."/>
        </authorList>
    </citation>
    <scope>NUCLEOTIDE SEQUENCE</scope>
    <source>
        <strain evidence="9">RS5133</strain>
    </source>
</reference>
<sequence>RACTLLYHNCGVSKPSRPVVVTSSSLVTPFTRSRVQPKLTSLTSPSTPSRIARMAMAEQQWSNYNGSQWNPSMRSDHAVSQPMPMMTGKSNGMPDSGPASPSQGESFIYRQMAEGVIASSPQSALQTPLADNGMRMFEKHLEESKRGAGMPMMFPAGAMPIPSGGASPPDYPQFAMMQQQQGGGGGGYGYGSWGAVYPPPPQPQTTPIATGTGIPPAQPGPPIHGTPTAASAAAAGPRECVRHDSSVFGTSPPFNNMFSFAQMQQSFAALNTGGPPTPNRNDTFFQPYAANFFMGGHAGLMMPGAVPPFAAGTPPNQSLAGSPATMLNTMMQSQYWNAAFNRQQAAVAAYGQSQVPSNPAVSAAAAAYGIGQFNHAATVAAAAASGVRRPVRAPSTLTAGPDGVARSSLLDDFRNNRAHKLSLSDLGAHVVEFAKDQHGSRFIQQQLEKARPDEKQIVFIEVKAHAQQLMTDVFGNYVIQKFFEHGTREQRQALTDEIRGNVLKLALQMYGCRVIQKALETIDERQQLELLGELKDKVIQCVMDQNGNHVVQKVIEKVKPANLAFITDAIEKEKMVYKLSTHPYGCRVIQRVLEHCTDEQKRPVLEQLHSNMKALVEDQYGNYVIQHVVEHGDMEDKDRIVKELAGNVLCFAQHKFASNVIEKCLSCGDVRHRNMLISEVCGTQNDPCPPLLNMMKDQFANYVVQKMLDVADVTHRKKMMYAIKPHIASLRKYNYGKHIITKLEKYFQKQKASEGLGYMSHPGAPVSPLMTPIDYGATSLMGMSGLG</sequence>
<feature type="repeat" description="Pumilio" evidence="7">
    <location>
        <begin position="461"/>
        <end position="496"/>
    </location>
</feature>
<proteinExistence type="predicted"/>
<name>A0AAV5WM02_9BILA</name>
<keyword evidence="4" id="KW-0677">Repeat</keyword>
<feature type="repeat" description="Pumilio" evidence="7">
    <location>
        <begin position="497"/>
        <end position="532"/>
    </location>
</feature>
<evidence type="ECO:0000313" key="9">
    <source>
        <dbReference type="EMBL" id="GMT33316.1"/>
    </source>
</evidence>
<dbReference type="GO" id="GO:0010608">
    <property type="term" value="P:post-transcriptional regulation of gene expression"/>
    <property type="evidence" value="ECO:0007669"/>
    <property type="project" value="TreeGrafter"/>
</dbReference>
<dbReference type="PANTHER" id="PTHR12537:SF12">
    <property type="entry name" value="MATERNAL PROTEIN PUMILIO"/>
    <property type="match status" value="1"/>
</dbReference>
<protein>
    <recommendedName>
        <fullName evidence="8">PUM-HD domain-containing protein</fullName>
    </recommendedName>
</protein>
<comment type="caution">
    <text evidence="9">The sequence shown here is derived from an EMBL/GenBank/DDBJ whole genome shotgun (WGS) entry which is preliminary data.</text>
</comment>
<feature type="repeat" description="Pumilio" evidence="7">
    <location>
        <begin position="425"/>
        <end position="460"/>
    </location>
</feature>
<dbReference type="SUPFAM" id="SSF48371">
    <property type="entry name" value="ARM repeat"/>
    <property type="match status" value="1"/>
</dbReference>
<dbReference type="CDD" id="cd07920">
    <property type="entry name" value="Pumilio"/>
    <property type="match status" value="1"/>
</dbReference>
<keyword evidence="10" id="KW-1185">Reference proteome</keyword>